<accession>A0ABV6YM08</accession>
<dbReference type="InterPro" id="IPR013783">
    <property type="entry name" value="Ig-like_fold"/>
</dbReference>
<feature type="domain" description="FlgD/Vpr Ig-like" evidence="4">
    <location>
        <begin position="1010"/>
        <end position="1065"/>
    </location>
</feature>
<feature type="non-terminal residue" evidence="5">
    <location>
        <position position="1"/>
    </location>
</feature>
<dbReference type="InterPro" id="IPR012600">
    <property type="entry name" value="Propeptide_C25"/>
</dbReference>
<dbReference type="Gene3D" id="3.40.50.10390">
    <property type="entry name" value="Gingipain r, domain 1"/>
    <property type="match status" value="1"/>
</dbReference>
<dbReference type="Pfam" id="PF08126">
    <property type="entry name" value="Propeptide_C25"/>
    <property type="match status" value="1"/>
</dbReference>
<evidence type="ECO:0000259" key="4">
    <source>
        <dbReference type="Pfam" id="PF13860"/>
    </source>
</evidence>
<keyword evidence="1" id="KW-0732">Signal</keyword>
<gene>
    <name evidence="5" type="ORF">ACFL6M_07195</name>
</gene>
<reference evidence="5 6" key="1">
    <citation type="submission" date="2024-09" db="EMBL/GenBank/DDBJ databases">
        <authorList>
            <person name="D'Angelo T."/>
        </authorList>
    </citation>
    <scope>NUCLEOTIDE SEQUENCE [LARGE SCALE GENOMIC DNA]</scope>
    <source>
        <strain evidence="5">SAG AM-320-E07</strain>
    </source>
</reference>
<evidence type="ECO:0000259" key="3">
    <source>
        <dbReference type="Pfam" id="PF08126"/>
    </source>
</evidence>
<evidence type="ECO:0000313" key="5">
    <source>
        <dbReference type="EMBL" id="MFC1573367.1"/>
    </source>
</evidence>
<dbReference type="InterPro" id="IPR029030">
    <property type="entry name" value="Caspase-like_dom_sf"/>
</dbReference>
<comment type="caution">
    <text evidence="5">The sequence shown here is derived from an EMBL/GenBank/DDBJ whole genome shotgun (WGS) entry which is preliminary data.</text>
</comment>
<name>A0ABV6YM08_UNCEI</name>
<organism evidence="5 6">
    <name type="scientific">Eiseniibacteriota bacterium</name>
    <dbReference type="NCBI Taxonomy" id="2212470"/>
    <lineage>
        <taxon>Bacteria</taxon>
        <taxon>Candidatus Eiseniibacteriota</taxon>
    </lineage>
</organism>
<dbReference type="Gene3D" id="3.40.50.1460">
    <property type="match status" value="1"/>
</dbReference>
<dbReference type="Gene3D" id="2.60.40.4070">
    <property type="match status" value="1"/>
</dbReference>
<dbReference type="InterPro" id="IPR025965">
    <property type="entry name" value="FlgD/Vpr_Ig-like"/>
</dbReference>
<dbReference type="Gene3D" id="2.60.120.260">
    <property type="entry name" value="Galactose-binding domain-like"/>
    <property type="match status" value="1"/>
</dbReference>
<dbReference type="InterPro" id="IPR001769">
    <property type="entry name" value="Gingipain"/>
</dbReference>
<feature type="domain" description="Gingipain propeptide" evidence="3">
    <location>
        <begin position="1"/>
        <end position="35"/>
    </location>
</feature>
<evidence type="ECO:0000313" key="6">
    <source>
        <dbReference type="Proteomes" id="UP001593833"/>
    </source>
</evidence>
<evidence type="ECO:0000256" key="1">
    <source>
        <dbReference type="ARBA" id="ARBA00022729"/>
    </source>
</evidence>
<keyword evidence="6" id="KW-1185">Reference proteome</keyword>
<dbReference type="EMBL" id="JBHPKH010000137">
    <property type="protein sequence ID" value="MFC1573367.1"/>
    <property type="molecule type" value="Genomic_DNA"/>
</dbReference>
<dbReference type="Gene3D" id="2.60.40.3800">
    <property type="match status" value="1"/>
</dbReference>
<dbReference type="Pfam" id="PF01364">
    <property type="entry name" value="Peptidase_C25"/>
    <property type="match status" value="1"/>
</dbReference>
<dbReference type="InterPro" id="IPR038490">
    <property type="entry name" value="Gingipain_propep_sf"/>
</dbReference>
<proteinExistence type="predicted"/>
<dbReference type="Pfam" id="PF13860">
    <property type="entry name" value="FlgD_ig"/>
    <property type="match status" value="1"/>
</dbReference>
<protein>
    <submittedName>
        <fullName evidence="5">C25 family cysteine peptidase</fullName>
    </submittedName>
</protein>
<sequence length="1083" mass="119398">RGVDVVRLGITPFQYNPTTKELVVYTELEVRVTFQGGNGHFGEDRLRSRHWEPLLKSHLMNYDTLEPVDFNLPRQDRYGYEYVILSPDDPDFIAWADSLKAWRTLQGISTQVFTTSEIGGTTTTIIENWINDAYANWEVPPVAFLLLGDYPASGERDTGITSPVWSSYCVSDNIYADYDNDDLPDMAHARITARNAAELQTMIEKMLTYERNPYTDPDFYDKPVIAGGWQDERWFILCTETIFGYLANELGKSPIREYAIYSGSPSVGWSTNPNTYMILDYFGPDGLGYIPATPAHLTDFGANAARLNLDINRGTYMVMHRDHGGETGWGEPNYSNSDLNGLTNEMYPFVFSINCLTGKYNWSSECFTEKFHRMNYGALGLIAASETSYSFVNDTFIWGMCDGLWPDFMPAYGPNNIGANNERTAFAMASGKHFLAGSSWPYNPGDKDVTYHLFHHHGDAFVTMYTEMPQDLTVVHDGVCFTDIDVFTIQADEGSVIALTVGGEIIGVADGTGVPQDITIIPQAEPALMRITVTKANHFRHVEDVEIIPPAGPYLTVGDKVVDDDMIELSAGNGDADCDAGEVVELSVTLNNVGSETAMNVRATLTSEDTHCHILNNYAEYGNIWPDTGAPGLSDYVVQISPSCPDGHQIMFMLSAESDSADNRMVWDKYFTMSVEAPVMELVGYTVDDLMGGNGNGRVEPGEAFRLYAEIKNTGTEDATNVDVHLVISDPLVTKLQDLGTIALLPADGQASATPAFEVEVDAGYGNPDMMFVMLALRADWTQCAYPEFQVPIGGFFDNMEAGVGRWSNYAVTDSSWTNQWHQSTTRNHTPGGGTSWKFGDTGAGSYASLSDGALQTEAVTLRQTSFLRFHHWMEGEVSGMHAGYCYDGGMVEMSINGGPWAQITPVGDYPYLIRQGGTPGPWPAETPVYSGTITWAEAVFEISGYEGDMAQFRFRFGSDGADVREGWYIDDVEFSGYGMAFSDNDEAMPLTLRPLVGQNHPNPFGPVTSISYRLPASTDASLRVFDPAGRLVRTLVAGRVPAGEYQVSWDGRDDNGASVGSGVYFYHFQSDGIAEKKMILAR</sequence>
<dbReference type="InterPro" id="IPR029031">
    <property type="entry name" value="Gingipain_N_sf"/>
</dbReference>
<dbReference type="SUPFAM" id="SSF52129">
    <property type="entry name" value="Caspase-like"/>
    <property type="match status" value="1"/>
</dbReference>
<feature type="domain" description="Gingipain" evidence="2">
    <location>
        <begin position="83"/>
        <end position="462"/>
    </location>
</feature>
<dbReference type="Proteomes" id="UP001593833">
    <property type="component" value="Unassembled WGS sequence"/>
</dbReference>
<dbReference type="Gene3D" id="2.60.40.10">
    <property type="entry name" value="Immunoglobulins"/>
    <property type="match status" value="2"/>
</dbReference>
<evidence type="ECO:0000259" key="2">
    <source>
        <dbReference type="Pfam" id="PF01364"/>
    </source>
</evidence>